<comment type="caution">
    <text evidence="1">The sequence shown here is derived from an EMBL/GenBank/DDBJ whole genome shotgun (WGS) entry which is preliminary data.</text>
</comment>
<organism evidence="1 2">
    <name type="scientific">Edaphochlamys debaryana</name>
    <dbReference type="NCBI Taxonomy" id="47281"/>
    <lineage>
        <taxon>Eukaryota</taxon>
        <taxon>Viridiplantae</taxon>
        <taxon>Chlorophyta</taxon>
        <taxon>core chlorophytes</taxon>
        <taxon>Chlorophyceae</taxon>
        <taxon>CS clade</taxon>
        <taxon>Chlamydomonadales</taxon>
        <taxon>Chlamydomonadales incertae sedis</taxon>
        <taxon>Edaphochlamys</taxon>
    </lineage>
</organism>
<sequence>MEVVGTSADFVAAAAAGWVLTAAVLEAAAAAGALGACLWLHAPERRPPGVRWQALLDKAARSGSRALCEWCLAHGASWCEEAVWGAARGGHVDLMAWLLDCQPPGSGPVSWPDVLEAAAEGCDLAAFQQLWAQGGPKEGQLSRDARAFILHSAVGSRTPDWQAKAEFALGQGCSPLWSAYHCAARHVTSGDAAVARFEWLKARGCRLDDPQAPEQALADALGWALEARSTPAVLWLLHEGPRPAADAGAATLLAARTGNVEALQALTGAGYALPNPEAAAEDAAEAGQQPVLAWLLTEFGERGLGGLGPELFSSAAASGSCELMAWLRSSGCAWDEGAWEQAADSGCEAALEWLASAGCPMSLDGRPYLCAAHNGDLRCLAALHRLGLPFGAGGKPRPGVFTRAVAGQHGRSTPLPALQALPLLGCPVDWAGARTAAQRRAGTDRGEVLAWVEGEARRNGVD</sequence>
<dbReference type="PANTHER" id="PTHR12393:SF6">
    <property type="entry name" value="SPHINGOMYELIN PHOSPHODIESTERASE 2"/>
    <property type="match status" value="1"/>
</dbReference>
<gene>
    <name evidence="1" type="ORF">HYH03_007294</name>
</gene>
<dbReference type="SUPFAM" id="SSF48403">
    <property type="entry name" value="Ankyrin repeat"/>
    <property type="match status" value="1"/>
</dbReference>
<dbReference type="GO" id="GO:0030149">
    <property type="term" value="P:sphingolipid catabolic process"/>
    <property type="evidence" value="ECO:0007669"/>
    <property type="project" value="TreeGrafter"/>
</dbReference>
<evidence type="ECO:0008006" key="3">
    <source>
        <dbReference type="Google" id="ProtNLM"/>
    </source>
</evidence>
<dbReference type="GO" id="GO:0046513">
    <property type="term" value="P:ceramide biosynthetic process"/>
    <property type="evidence" value="ECO:0007669"/>
    <property type="project" value="TreeGrafter"/>
</dbReference>
<protein>
    <recommendedName>
        <fullName evidence="3">Ankyrin repeat domain-containing protein</fullName>
    </recommendedName>
</protein>
<evidence type="ECO:0000313" key="1">
    <source>
        <dbReference type="EMBL" id="KAG2494527.1"/>
    </source>
</evidence>
<dbReference type="GO" id="GO:0071944">
    <property type="term" value="C:cell periphery"/>
    <property type="evidence" value="ECO:0007669"/>
    <property type="project" value="TreeGrafter"/>
</dbReference>
<dbReference type="GO" id="GO:0004620">
    <property type="term" value="F:phospholipase activity"/>
    <property type="evidence" value="ECO:0007669"/>
    <property type="project" value="TreeGrafter"/>
</dbReference>
<evidence type="ECO:0000313" key="2">
    <source>
        <dbReference type="Proteomes" id="UP000612055"/>
    </source>
</evidence>
<dbReference type="InterPro" id="IPR036770">
    <property type="entry name" value="Ankyrin_rpt-contain_sf"/>
</dbReference>
<dbReference type="GO" id="GO:0005783">
    <property type="term" value="C:endoplasmic reticulum"/>
    <property type="evidence" value="ECO:0007669"/>
    <property type="project" value="TreeGrafter"/>
</dbReference>
<reference evidence="1" key="1">
    <citation type="journal article" date="2020" name="bioRxiv">
        <title>Comparative genomics of Chlamydomonas.</title>
        <authorList>
            <person name="Craig R.J."/>
            <person name="Hasan A.R."/>
            <person name="Ness R.W."/>
            <person name="Keightley P.D."/>
        </authorList>
    </citation>
    <scope>NUCLEOTIDE SEQUENCE</scope>
    <source>
        <strain evidence="1">CCAP 11/70</strain>
    </source>
</reference>
<dbReference type="Gene3D" id="1.25.40.20">
    <property type="entry name" value="Ankyrin repeat-containing domain"/>
    <property type="match status" value="1"/>
</dbReference>
<accession>A0A835Y3I4</accession>
<dbReference type="PANTHER" id="PTHR12393">
    <property type="entry name" value="SPHINGOMYELIN PHOSPHODIESTERASE RELATED"/>
    <property type="match status" value="1"/>
</dbReference>
<name>A0A835Y3I4_9CHLO</name>
<dbReference type="Proteomes" id="UP000612055">
    <property type="component" value="Unassembled WGS sequence"/>
</dbReference>
<dbReference type="EMBL" id="JAEHOE010000030">
    <property type="protein sequence ID" value="KAG2494527.1"/>
    <property type="molecule type" value="Genomic_DNA"/>
</dbReference>
<dbReference type="GO" id="GO:0016020">
    <property type="term" value="C:membrane"/>
    <property type="evidence" value="ECO:0007669"/>
    <property type="project" value="TreeGrafter"/>
</dbReference>
<keyword evidence="2" id="KW-1185">Reference proteome</keyword>
<dbReference type="AlphaFoldDB" id="A0A835Y3I4"/>
<proteinExistence type="predicted"/>
<dbReference type="OrthoDB" id="546672at2759"/>